<dbReference type="InterPro" id="IPR057670">
    <property type="entry name" value="SH3_retrovirus"/>
</dbReference>
<feature type="domain" description="Integrase catalytic" evidence="6">
    <location>
        <begin position="273"/>
        <end position="447"/>
    </location>
</feature>
<dbReference type="GO" id="GO:0046872">
    <property type="term" value="F:metal ion binding"/>
    <property type="evidence" value="ECO:0007669"/>
    <property type="project" value="UniProtKB-KW"/>
</dbReference>
<keyword evidence="4" id="KW-0378">Hydrolase</keyword>
<proteinExistence type="predicted"/>
<accession>A0A2N9HGQ5</accession>
<evidence type="ECO:0000256" key="3">
    <source>
        <dbReference type="ARBA" id="ARBA00022750"/>
    </source>
</evidence>
<dbReference type="CDD" id="cd09272">
    <property type="entry name" value="RNase_HI_RT_Ty1"/>
    <property type="match status" value="1"/>
</dbReference>
<dbReference type="AlphaFoldDB" id="A0A2N9HGQ5"/>
<feature type="region of interest" description="Disordered" evidence="5">
    <location>
        <begin position="504"/>
        <end position="573"/>
    </location>
</feature>
<dbReference type="PANTHER" id="PTHR42648:SF27">
    <property type="entry name" value="RNA-DIRECTED DNA POLYMERASE"/>
    <property type="match status" value="1"/>
</dbReference>
<organism evidence="7">
    <name type="scientific">Fagus sylvatica</name>
    <name type="common">Beechnut</name>
    <dbReference type="NCBI Taxonomy" id="28930"/>
    <lineage>
        <taxon>Eukaryota</taxon>
        <taxon>Viridiplantae</taxon>
        <taxon>Streptophyta</taxon>
        <taxon>Embryophyta</taxon>
        <taxon>Tracheophyta</taxon>
        <taxon>Spermatophyta</taxon>
        <taxon>Magnoliopsida</taxon>
        <taxon>eudicotyledons</taxon>
        <taxon>Gunneridae</taxon>
        <taxon>Pentapetalae</taxon>
        <taxon>rosids</taxon>
        <taxon>fabids</taxon>
        <taxon>Fagales</taxon>
        <taxon>Fagaceae</taxon>
        <taxon>Fagus</taxon>
    </lineage>
</organism>
<dbReference type="InterPro" id="IPR025724">
    <property type="entry name" value="GAG-pre-integrase_dom"/>
</dbReference>
<dbReference type="InterPro" id="IPR001584">
    <property type="entry name" value="Integrase_cat-core"/>
</dbReference>
<dbReference type="GO" id="GO:0004190">
    <property type="term" value="F:aspartic-type endopeptidase activity"/>
    <property type="evidence" value="ECO:0007669"/>
    <property type="project" value="UniProtKB-KW"/>
</dbReference>
<dbReference type="Pfam" id="PF22936">
    <property type="entry name" value="Pol_BBD"/>
    <property type="match status" value="1"/>
</dbReference>
<dbReference type="PANTHER" id="PTHR42648">
    <property type="entry name" value="TRANSPOSASE, PUTATIVE-RELATED"/>
    <property type="match status" value="1"/>
</dbReference>
<evidence type="ECO:0000256" key="1">
    <source>
        <dbReference type="ARBA" id="ARBA00022670"/>
    </source>
</evidence>
<dbReference type="InterPro" id="IPR043502">
    <property type="entry name" value="DNA/RNA_pol_sf"/>
</dbReference>
<keyword evidence="3" id="KW-0064">Aspartyl protease</keyword>
<dbReference type="InterPro" id="IPR012337">
    <property type="entry name" value="RNaseH-like_sf"/>
</dbReference>
<dbReference type="InterPro" id="IPR054722">
    <property type="entry name" value="PolX-like_BBD"/>
</dbReference>
<dbReference type="GO" id="GO:0006508">
    <property type="term" value="P:proteolysis"/>
    <property type="evidence" value="ECO:0007669"/>
    <property type="project" value="UniProtKB-KW"/>
</dbReference>
<evidence type="ECO:0000259" key="6">
    <source>
        <dbReference type="PROSITE" id="PS50994"/>
    </source>
</evidence>
<evidence type="ECO:0000313" key="7">
    <source>
        <dbReference type="EMBL" id="SPD11115.1"/>
    </source>
</evidence>
<gene>
    <name evidence="7" type="ORF">FSB_LOCUS38997</name>
</gene>
<feature type="compositionally biased region" description="Polar residues" evidence="5">
    <location>
        <begin position="518"/>
        <end position="536"/>
    </location>
</feature>
<dbReference type="PROSITE" id="PS50994">
    <property type="entry name" value="INTEGRASE"/>
    <property type="match status" value="1"/>
</dbReference>
<reference evidence="7" key="1">
    <citation type="submission" date="2018-02" db="EMBL/GenBank/DDBJ databases">
        <authorList>
            <person name="Cohen D.B."/>
            <person name="Kent A.D."/>
        </authorList>
    </citation>
    <scope>NUCLEOTIDE SEQUENCE</scope>
</reference>
<dbReference type="InterPro" id="IPR013103">
    <property type="entry name" value="RVT_2"/>
</dbReference>
<dbReference type="InterPro" id="IPR039537">
    <property type="entry name" value="Retrotran_Ty1/copia-like"/>
</dbReference>
<dbReference type="Pfam" id="PF00665">
    <property type="entry name" value="rve"/>
    <property type="match status" value="1"/>
</dbReference>
<evidence type="ECO:0000256" key="5">
    <source>
        <dbReference type="SAM" id="MobiDB-lite"/>
    </source>
</evidence>
<dbReference type="SUPFAM" id="SSF53098">
    <property type="entry name" value="Ribonuclease H-like"/>
    <property type="match status" value="1"/>
</dbReference>
<dbReference type="Pfam" id="PF14223">
    <property type="entry name" value="Retrotran_gag_2"/>
    <property type="match status" value="1"/>
</dbReference>
<evidence type="ECO:0000256" key="4">
    <source>
        <dbReference type="ARBA" id="ARBA00022801"/>
    </source>
</evidence>
<dbReference type="InterPro" id="IPR036397">
    <property type="entry name" value="RNaseH_sf"/>
</dbReference>
<dbReference type="EMBL" id="OIVN01003424">
    <property type="protein sequence ID" value="SPD11115.1"/>
    <property type="molecule type" value="Genomic_DNA"/>
</dbReference>
<keyword evidence="2" id="KW-0479">Metal-binding</keyword>
<dbReference type="Pfam" id="PF07727">
    <property type="entry name" value="RVT_2"/>
    <property type="match status" value="1"/>
</dbReference>
<protein>
    <recommendedName>
        <fullName evidence="6">Integrase catalytic domain-containing protein</fullName>
    </recommendedName>
</protein>
<dbReference type="SUPFAM" id="SSF56672">
    <property type="entry name" value="DNA/RNA polymerases"/>
    <property type="match status" value="1"/>
</dbReference>
<dbReference type="Pfam" id="PF13976">
    <property type="entry name" value="gag_pre-integrs"/>
    <property type="match status" value="1"/>
</dbReference>
<dbReference type="GO" id="GO:0015074">
    <property type="term" value="P:DNA integration"/>
    <property type="evidence" value="ECO:0007669"/>
    <property type="project" value="InterPro"/>
</dbReference>
<dbReference type="Pfam" id="PF25597">
    <property type="entry name" value="SH3_retrovirus"/>
    <property type="match status" value="1"/>
</dbReference>
<keyword evidence="1" id="KW-0645">Protease</keyword>
<dbReference type="Gene3D" id="3.30.420.10">
    <property type="entry name" value="Ribonuclease H-like superfamily/Ribonuclease H"/>
    <property type="match status" value="1"/>
</dbReference>
<name>A0A2N9HGQ5_FAGSY</name>
<sequence length="898" mass="102871">MLSNMHNDLIGEFESYGTAQDMWIALKSKFGGTTVTRLRTLTLKFDTFRMQRGDSMQEHLRKMSAMVRELRAAGNNLTDEQQIQVVICSLPDSWEQMKLNMTHNESIQTLEDLSRHLELEAEHRVAQGQSFAFFANIGATEHVARDRVGFVKYRRVPAGSRWMRMGNESKVEVLGIGTYKLQLRRGRTLLLHDVLYAPRMRQNLLSVNVLLGHIGQDRMTRLVREGLLGPLTKVNLPTCEHCLAGKSTRKPFGKGWGVALAQGLAGLTPGSALATVPLELIHSDVCGPMNVRVRHGASYFITFIDDFTRYGHVYLVSHKSEALDYFRRFMNLVENQMERTIKTLRTDRGRKYLSKQFRELCENKGIRRQLTIPRTSQQNGVAERRNQTLLDMVRVPSKSVPSTPYELWSSKKLDLSNLRPWGCAGYVHNATHKHGKLGPIANKCVFIRYFDESKGYVMLGEHPDRGVTKIMSRDVEFMENDFLNRGDVGQSLELYEMVESWDDTLATNPRDSGREITPSGNNPQPQEDNSQSPQLRRSQRGNVPRQRFGIEGKSFISATQDDTEPRSYDETMSSPACNEWMTAMKDEMKSMKTNQIWELVDLPLGRKSIGNKWILKIKRKADGSIDKYKAQLVAKGYTQREGVDYEETFSPVVRFASICLILAMVASLNLKLHQMDVKTAFLNRELDEEIFMDQPIGFVVKGQEYKVCKLNRSLYGLKQSSRQWYKRFHQEVISNGFLMIEDDRYVYVKRSEGSFIILSLYVDDILLAGNNKEFIKTIKEWLSSTVEMKDMGVASFVLGFKILRDRSRKLLDIIASAMDLVTIYSDSMAALAYVKDLKYYGKTKHIEIKYHYIRDMVAKKEVFLEHISTKNMLANPLTKPIARDPFHGHIKGLGLHRV</sequence>
<evidence type="ECO:0000256" key="2">
    <source>
        <dbReference type="ARBA" id="ARBA00022723"/>
    </source>
</evidence>
<dbReference type="GO" id="GO:0003676">
    <property type="term" value="F:nucleic acid binding"/>
    <property type="evidence" value="ECO:0007669"/>
    <property type="project" value="InterPro"/>
</dbReference>